<dbReference type="Proteomes" id="UP000244334">
    <property type="component" value="Unassembled WGS sequence"/>
</dbReference>
<comment type="caution">
    <text evidence="1">The sequence shown here is derived from an EMBL/GenBank/DDBJ whole genome shotgun (WGS) entry which is preliminary data.</text>
</comment>
<reference evidence="1" key="1">
    <citation type="submission" date="2018-04" db="EMBL/GenBank/DDBJ databases">
        <title>Genomes of the Obligate Erwinia dacicola and Facultative Enterobacter sp. OLF Endosymbionts of the Olive Fruit fly, Bactrocera oleae.</title>
        <authorList>
            <person name="Estes A.M."/>
            <person name="Hearn D.J."/>
            <person name="Agarwal S."/>
            <person name="Pierson E.A."/>
            <person name="Dunning-Hotopp J.C."/>
        </authorList>
    </citation>
    <scope>NUCLEOTIDE SEQUENCE [LARGE SCALE GENOMIC DNA]</scope>
    <source>
        <strain evidence="1">Oroville</strain>
    </source>
</reference>
<dbReference type="EMBL" id="LJAM02000524">
    <property type="protein sequence ID" value="RAP69933.1"/>
    <property type="molecule type" value="Genomic_DNA"/>
</dbReference>
<sequence length="39" mass="4707">MVYLAINDTSKKWSIPIQNWQLAMRRFIIKFGDHLSDRL</sequence>
<dbReference type="AlphaFoldDB" id="A0A328TKK2"/>
<accession>A0A328TKK2</accession>
<gene>
    <name evidence="1" type="ORF">ACZ87_03272</name>
</gene>
<evidence type="ECO:0000313" key="1">
    <source>
        <dbReference type="EMBL" id="RAP69933.1"/>
    </source>
</evidence>
<keyword evidence="2" id="KW-1185">Reference proteome</keyword>
<organism evidence="1 2">
    <name type="scientific">Candidatus Erwinia dacicola</name>
    <dbReference type="NCBI Taxonomy" id="252393"/>
    <lineage>
        <taxon>Bacteria</taxon>
        <taxon>Pseudomonadati</taxon>
        <taxon>Pseudomonadota</taxon>
        <taxon>Gammaproteobacteria</taxon>
        <taxon>Enterobacterales</taxon>
        <taxon>Erwiniaceae</taxon>
        <taxon>Erwinia</taxon>
    </lineage>
</organism>
<name>A0A328TKK2_9GAMM</name>
<protein>
    <submittedName>
        <fullName evidence="1">Transposase</fullName>
    </submittedName>
</protein>
<evidence type="ECO:0000313" key="2">
    <source>
        <dbReference type="Proteomes" id="UP000244334"/>
    </source>
</evidence>
<proteinExistence type="predicted"/>